<feature type="transmembrane region" description="Helical" evidence="1">
    <location>
        <begin position="168"/>
        <end position="194"/>
    </location>
</feature>
<dbReference type="RefSeq" id="WP_323078060.1">
    <property type="nucleotide sequence ID" value="NZ_CBCSKM010000001.1"/>
</dbReference>
<sequence length="556" mass="62629">MEEMKSLLVLDRFRGAFEKMGVDYSVMRRIVQVKLAMDARRKPTLAKSSNQKRKQDTAESNQFLRSLWLYVLFGGFSSMFVLMGDNLLFQMSILFGIMMFMVMTSMISDFSSVLLDIRDRSILATKPINRRTLTMAKTVHIFIYLFFLTGAIAVIPLAVGLFRQGIGFFALMLLELILMDLLIVVLTALLYLVVLRFFDGEKLKDMINYVQIGMTITIAVGYQVLVRLFDFTEMDIVFKPAWWQYLVPPVWVGASFQTLLHPGEGMTYAGLAVLSVVVPLAAFLLYLKLMPALERNLQKLAEPSAKSGQRSGKMLRRISDRLCSTPQESAFFRFTWSMLGTEREFKLKVYPSLGFSIVFPFIFLFSNGLDQGLEGISGSRSYLFIYFSGIMLPTLIMMLRYSSRYKAAWIYRTAPITSEASIYKGALLASLVRLMLPLYVVEAAIFAVLFGASIIPDLIVAGLAMFAYAILCFLCMRKGLPFSEPFEAAGQQNQSFVFMGLMLLLGGFGLLHWLATSLPFGVVAYGLLMIAGTWLGWRLAFRTQGTKKVARPDGND</sequence>
<keyword evidence="1" id="KW-0812">Transmembrane</keyword>
<feature type="transmembrane region" description="Helical" evidence="1">
    <location>
        <begin position="138"/>
        <end position="162"/>
    </location>
</feature>
<keyword evidence="3" id="KW-1185">Reference proteome</keyword>
<evidence type="ECO:0000256" key="1">
    <source>
        <dbReference type="SAM" id="Phobius"/>
    </source>
</evidence>
<name>A0ABU5PNH5_9BACL</name>
<evidence type="ECO:0008006" key="4">
    <source>
        <dbReference type="Google" id="ProtNLM"/>
    </source>
</evidence>
<feature type="transmembrane region" description="Helical" evidence="1">
    <location>
        <begin position="63"/>
        <end position="83"/>
    </location>
</feature>
<feature type="transmembrane region" description="Helical" evidence="1">
    <location>
        <begin position="422"/>
        <end position="452"/>
    </location>
</feature>
<keyword evidence="1" id="KW-1133">Transmembrane helix</keyword>
<proteinExistence type="predicted"/>
<feature type="transmembrane region" description="Helical" evidence="1">
    <location>
        <begin position="496"/>
        <end position="514"/>
    </location>
</feature>
<reference evidence="2 3" key="1">
    <citation type="submission" date="2023-12" db="EMBL/GenBank/DDBJ databases">
        <title>Whole genome sequencing of Paenibacillus phoenicis isolated from the Phoenix Mars Lander spacecraft assembly facility.</title>
        <authorList>
            <person name="Garcia A."/>
            <person name="Venkateswaran K."/>
        </authorList>
    </citation>
    <scope>NUCLEOTIDE SEQUENCE [LARGE SCALE GENOMIC DNA]</scope>
    <source>
        <strain evidence="2 3">3PO2SA</strain>
    </source>
</reference>
<feature type="transmembrane region" description="Helical" evidence="1">
    <location>
        <begin position="349"/>
        <end position="369"/>
    </location>
</feature>
<keyword evidence="1" id="KW-0472">Membrane</keyword>
<feature type="transmembrane region" description="Helical" evidence="1">
    <location>
        <begin position="206"/>
        <end position="225"/>
    </location>
</feature>
<feature type="transmembrane region" description="Helical" evidence="1">
    <location>
        <begin position="458"/>
        <end position="476"/>
    </location>
</feature>
<dbReference type="EMBL" id="JAYERP010000001">
    <property type="protein sequence ID" value="MEA3571496.1"/>
    <property type="molecule type" value="Genomic_DNA"/>
</dbReference>
<feature type="transmembrane region" description="Helical" evidence="1">
    <location>
        <begin position="266"/>
        <end position="287"/>
    </location>
</feature>
<feature type="transmembrane region" description="Helical" evidence="1">
    <location>
        <begin position="381"/>
        <end position="401"/>
    </location>
</feature>
<gene>
    <name evidence="2" type="ORF">U9M73_16200</name>
</gene>
<feature type="transmembrane region" description="Helical" evidence="1">
    <location>
        <begin position="520"/>
        <end position="541"/>
    </location>
</feature>
<organism evidence="2 3">
    <name type="scientific">Paenibacillus phoenicis</name>
    <dbReference type="NCBI Taxonomy" id="554117"/>
    <lineage>
        <taxon>Bacteria</taxon>
        <taxon>Bacillati</taxon>
        <taxon>Bacillota</taxon>
        <taxon>Bacilli</taxon>
        <taxon>Bacillales</taxon>
        <taxon>Paenibacillaceae</taxon>
        <taxon>Paenibacillus</taxon>
    </lineage>
</organism>
<dbReference type="Proteomes" id="UP001292216">
    <property type="component" value="Unassembled WGS sequence"/>
</dbReference>
<comment type="caution">
    <text evidence="2">The sequence shown here is derived from an EMBL/GenBank/DDBJ whole genome shotgun (WGS) entry which is preliminary data.</text>
</comment>
<protein>
    <recommendedName>
        <fullName evidence="4">ABC transporter permease</fullName>
    </recommendedName>
</protein>
<feature type="transmembrane region" description="Helical" evidence="1">
    <location>
        <begin position="89"/>
        <end position="117"/>
    </location>
</feature>
<evidence type="ECO:0000313" key="3">
    <source>
        <dbReference type="Proteomes" id="UP001292216"/>
    </source>
</evidence>
<evidence type="ECO:0000313" key="2">
    <source>
        <dbReference type="EMBL" id="MEA3571496.1"/>
    </source>
</evidence>
<accession>A0ABU5PNH5</accession>